<dbReference type="InterPro" id="IPR052710">
    <property type="entry name" value="CAAX_protease"/>
</dbReference>
<feature type="transmembrane region" description="Helical" evidence="1">
    <location>
        <begin position="96"/>
        <end position="119"/>
    </location>
</feature>
<feature type="transmembrane region" description="Helical" evidence="1">
    <location>
        <begin position="204"/>
        <end position="224"/>
    </location>
</feature>
<organism evidence="3 4">
    <name type="scientific">Helcococcus bovis</name>
    <dbReference type="NCBI Taxonomy" id="3153252"/>
    <lineage>
        <taxon>Bacteria</taxon>
        <taxon>Bacillati</taxon>
        <taxon>Bacillota</taxon>
        <taxon>Tissierellia</taxon>
        <taxon>Tissierellales</taxon>
        <taxon>Peptoniphilaceae</taxon>
        <taxon>Helcococcus</taxon>
    </lineage>
</organism>
<keyword evidence="3" id="KW-0378">Hydrolase</keyword>
<feature type="transmembrane region" description="Helical" evidence="1">
    <location>
        <begin position="38"/>
        <end position="57"/>
    </location>
</feature>
<feature type="transmembrane region" description="Helical" evidence="1">
    <location>
        <begin position="131"/>
        <end position="150"/>
    </location>
</feature>
<accession>A0ABW9F5I4</accession>
<evidence type="ECO:0000313" key="3">
    <source>
        <dbReference type="EMBL" id="MFM1524554.1"/>
    </source>
</evidence>
<proteinExistence type="predicted"/>
<keyword evidence="1" id="KW-0472">Membrane</keyword>
<dbReference type="RefSeq" id="WP_408126332.1">
    <property type="nucleotide sequence ID" value="NZ_JBFNFH010000004.1"/>
</dbReference>
<feature type="transmembrane region" description="Helical" evidence="1">
    <location>
        <begin position="156"/>
        <end position="173"/>
    </location>
</feature>
<dbReference type="Pfam" id="PF02517">
    <property type="entry name" value="Rce1-like"/>
    <property type="match status" value="1"/>
</dbReference>
<keyword evidence="1" id="KW-1133">Transmembrane helix</keyword>
<dbReference type="EMBL" id="JBFNFH010000004">
    <property type="protein sequence ID" value="MFM1524554.1"/>
    <property type="molecule type" value="Genomic_DNA"/>
</dbReference>
<feature type="transmembrane region" description="Helical" evidence="1">
    <location>
        <begin position="7"/>
        <end position="26"/>
    </location>
</feature>
<dbReference type="EC" id="3.4.-.-" evidence="3"/>
<comment type="caution">
    <text evidence="3">The sequence shown here is derived from an EMBL/GenBank/DDBJ whole genome shotgun (WGS) entry which is preliminary data.</text>
</comment>
<feature type="domain" description="CAAX prenyl protease 2/Lysostaphin resistance protein A-like" evidence="2">
    <location>
        <begin position="95"/>
        <end position="193"/>
    </location>
</feature>
<dbReference type="PANTHER" id="PTHR36435">
    <property type="entry name" value="SLR1288 PROTEIN"/>
    <property type="match status" value="1"/>
</dbReference>
<protein>
    <submittedName>
        <fullName evidence="3">CPBP family intramembrane glutamic endopeptidase</fullName>
        <ecNumber evidence="3">3.4.-.-</ecNumber>
    </submittedName>
</protein>
<gene>
    <name evidence="3" type="ORF">ABGF40_02595</name>
</gene>
<keyword evidence="4" id="KW-1185">Reference proteome</keyword>
<feature type="transmembrane region" description="Helical" evidence="1">
    <location>
        <begin position="180"/>
        <end position="198"/>
    </location>
</feature>
<evidence type="ECO:0000256" key="1">
    <source>
        <dbReference type="SAM" id="Phobius"/>
    </source>
</evidence>
<feature type="transmembrane region" description="Helical" evidence="1">
    <location>
        <begin position="69"/>
        <end position="90"/>
    </location>
</feature>
<name>A0ABW9F5I4_9FIRM</name>
<keyword evidence="1" id="KW-0812">Transmembrane</keyword>
<sequence>MKKVYKILLIYTFIMALGIFVSKHVYRVEYSNPNFIKMILPFLSVLTIFSLIIYNKYRADIDTDKSNCIIVNCLFAALLSIGIFTIYKKFSFSTSFFVPLIGAILVGISEELIYRGVVFTNLHKEKGFTKALIISASAFSLLHAVNILGGLAFNQVLSQLISTFVAGLFFATVYKYTKNILLIVIYHATWDYVLLSGISKQHLMVQILFLIFVLVEIIITFVLFKRIKKLSI</sequence>
<reference evidence="3 4" key="1">
    <citation type="journal article" date="2024" name="Front. Microbiol.">
        <title>Pangenomic and biochemical analyses of Helcococcus ovis reveal widespread tetracycline resistance and a novel bacterial species, Helcococcus bovis.</title>
        <authorList>
            <person name="Cunha F."/>
            <person name="Zhai Y."/>
            <person name="Casaro S."/>
            <person name="Jones K.L."/>
            <person name="Hernandez M."/>
            <person name="Bisinotto R.S."/>
            <person name="Kariyawasam S."/>
            <person name="Brown M.B."/>
            <person name="Phillips A."/>
            <person name="Jeong K.C."/>
            <person name="Galvao K.N."/>
        </authorList>
    </citation>
    <scope>NUCLEOTIDE SEQUENCE [LARGE SCALE GENOMIC DNA]</scope>
    <source>
        <strain evidence="3 4">KG197</strain>
    </source>
</reference>
<dbReference type="Proteomes" id="UP001629536">
    <property type="component" value="Unassembled WGS sequence"/>
</dbReference>
<dbReference type="GO" id="GO:0016787">
    <property type="term" value="F:hydrolase activity"/>
    <property type="evidence" value="ECO:0007669"/>
    <property type="project" value="UniProtKB-KW"/>
</dbReference>
<evidence type="ECO:0000259" key="2">
    <source>
        <dbReference type="Pfam" id="PF02517"/>
    </source>
</evidence>
<dbReference type="PANTHER" id="PTHR36435:SF1">
    <property type="entry name" value="CAAX AMINO TERMINAL PROTEASE FAMILY PROTEIN"/>
    <property type="match status" value="1"/>
</dbReference>
<dbReference type="InterPro" id="IPR003675">
    <property type="entry name" value="Rce1/LyrA-like_dom"/>
</dbReference>
<evidence type="ECO:0000313" key="4">
    <source>
        <dbReference type="Proteomes" id="UP001629536"/>
    </source>
</evidence>